<dbReference type="AlphaFoldDB" id="A0A7T6Z582"/>
<dbReference type="KEGG" id="scia:HUG15_16595"/>
<dbReference type="Proteomes" id="UP000595823">
    <property type="component" value="Chromosome"/>
</dbReference>
<organism evidence="1 2">
    <name type="scientific">Salicibibacter cibarius</name>
    <dbReference type="NCBI Taxonomy" id="2743000"/>
    <lineage>
        <taxon>Bacteria</taxon>
        <taxon>Bacillati</taxon>
        <taxon>Bacillota</taxon>
        <taxon>Bacilli</taxon>
        <taxon>Bacillales</taxon>
        <taxon>Bacillaceae</taxon>
        <taxon>Salicibibacter</taxon>
    </lineage>
</organism>
<reference evidence="1 2" key="1">
    <citation type="submission" date="2020-06" db="EMBL/GenBank/DDBJ databases">
        <title>Genomic analysis of Salicibibacter sp. NKC5-3.</title>
        <authorList>
            <person name="Oh Y.J."/>
        </authorList>
    </citation>
    <scope>NUCLEOTIDE SEQUENCE [LARGE SCALE GENOMIC DNA]</scope>
    <source>
        <strain evidence="1 2">NKC5-3</strain>
    </source>
</reference>
<gene>
    <name evidence="1" type="ORF">HUG15_16595</name>
</gene>
<protein>
    <submittedName>
        <fullName evidence="1">Uncharacterized protein</fullName>
    </submittedName>
</protein>
<evidence type="ECO:0000313" key="2">
    <source>
        <dbReference type="Proteomes" id="UP000595823"/>
    </source>
</evidence>
<name>A0A7T6Z582_9BACI</name>
<evidence type="ECO:0000313" key="1">
    <source>
        <dbReference type="EMBL" id="QQK77033.1"/>
    </source>
</evidence>
<accession>A0A7T6Z582</accession>
<sequence>MQLAFVLCRTVLKLYDGGKRIGAIVIASVSRLSREEGGFFMNIQSKGGGGRLVLDSSDHNHVLMTEQTIHQPPLAV</sequence>
<proteinExistence type="predicted"/>
<keyword evidence="2" id="KW-1185">Reference proteome</keyword>
<dbReference type="EMBL" id="CP054705">
    <property type="protein sequence ID" value="QQK77033.1"/>
    <property type="molecule type" value="Genomic_DNA"/>
</dbReference>